<dbReference type="EMBL" id="JAHHUM010001799">
    <property type="protein sequence ID" value="KAK5608579.1"/>
    <property type="molecule type" value="Genomic_DNA"/>
</dbReference>
<keyword evidence="2" id="KW-1185">Reference proteome</keyword>
<dbReference type="AlphaFoldDB" id="A0AAV9RHS2"/>
<proteinExistence type="predicted"/>
<reference evidence="1 2" key="1">
    <citation type="submission" date="2021-06" db="EMBL/GenBank/DDBJ databases">
        <authorList>
            <person name="Palmer J.M."/>
        </authorList>
    </citation>
    <scope>NUCLEOTIDE SEQUENCE [LARGE SCALE GENOMIC DNA]</scope>
    <source>
        <strain evidence="1 2">MEX-2019</strain>
        <tissue evidence="1">Muscle</tissue>
    </source>
</reference>
<sequence>MNTAPKLPVLQHHTPELADFPARVPSVLGELRIHETGTNIHEHLDTITTNPQPYLPAVVQRKKEFHPFFIILDKNAIACRSAFFLGAFDKLFKVHSVFDTTYNPMLYNMFTFIQTTVYNRNVGKVKESPRVPKLG</sequence>
<gene>
    <name evidence="1" type="ORF">CRENBAI_023532</name>
</gene>
<comment type="caution">
    <text evidence="1">The sequence shown here is derived from an EMBL/GenBank/DDBJ whole genome shotgun (WGS) entry which is preliminary data.</text>
</comment>
<organism evidence="1 2">
    <name type="scientific">Crenichthys baileyi</name>
    <name type="common">White River springfish</name>
    <dbReference type="NCBI Taxonomy" id="28760"/>
    <lineage>
        <taxon>Eukaryota</taxon>
        <taxon>Metazoa</taxon>
        <taxon>Chordata</taxon>
        <taxon>Craniata</taxon>
        <taxon>Vertebrata</taxon>
        <taxon>Euteleostomi</taxon>
        <taxon>Actinopterygii</taxon>
        <taxon>Neopterygii</taxon>
        <taxon>Teleostei</taxon>
        <taxon>Neoteleostei</taxon>
        <taxon>Acanthomorphata</taxon>
        <taxon>Ovalentaria</taxon>
        <taxon>Atherinomorphae</taxon>
        <taxon>Cyprinodontiformes</taxon>
        <taxon>Goodeidae</taxon>
        <taxon>Crenichthys</taxon>
    </lineage>
</organism>
<protein>
    <submittedName>
        <fullName evidence="1">Uncharacterized protein</fullName>
    </submittedName>
</protein>
<evidence type="ECO:0000313" key="2">
    <source>
        <dbReference type="Proteomes" id="UP001311232"/>
    </source>
</evidence>
<dbReference type="Proteomes" id="UP001311232">
    <property type="component" value="Unassembled WGS sequence"/>
</dbReference>
<accession>A0AAV9RHS2</accession>
<evidence type="ECO:0000313" key="1">
    <source>
        <dbReference type="EMBL" id="KAK5608579.1"/>
    </source>
</evidence>
<name>A0AAV9RHS2_9TELE</name>